<proteinExistence type="predicted"/>
<protein>
    <submittedName>
        <fullName evidence="1">Uncharacterized protein</fullName>
    </submittedName>
</protein>
<dbReference type="RefSeq" id="WP_247067245.1">
    <property type="nucleotide sequence ID" value="NZ_JAIBCX010000024.1"/>
</dbReference>
<dbReference type="AlphaFoldDB" id="A0AAW5ERC8"/>
<evidence type="ECO:0000313" key="1">
    <source>
        <dbReference type="EMBL" id="MCJ8354377.1"/>
    </source>
</evidence>
<dbReference type="EMBL" id="JAIBCX010000024">
    <property type="protein sequence ID" value="MCJ8354377.1"/>
    <property type="molecule type" value="Genomic_DNA"/>
</dbReference>
<dbReference type="Proteomes" id="UP001202887">
    <property type="component" value="Unassembled WGS sequence"/>
</dbReference>
<feature type="non-terminal residue" evidence="1">
    <location>
        <position position="1"/>
    </location>
</feature>
<reference evidence="1" key="1">
    <citation type="journal article" date="2021" name="Polymers (Basel)">
        <title>Highly Stretchable Bacterial Cellulose Produced by Komagataeibacter hansenii SI1.</title>
        <authorList>
            <person name="Cielecka I."/>
            <person name="Ryngajllo M."/>
            <person name="Maniukiewicz W."/>
            <person name="Bielecki S."/>
        </authorList>
    </citation>
    <scope>NUCLEOTIDE SEQUENCE</scope>
    <source>
        <strain evidence="1">SI1</strain>
    </source>
</reference>
<comment type="caution">
    <text evidence="1">The sequence shown here is derived from an EMBL/GenBank/DDBJ whole genome shotgun (WGS) entry which is preliminary data.</text>
</comment>
<reference evidence="1" key="2">
    <citation type="submission" date="2022-03" db="EMBL/GenBank/DDBJ databases">
        <authorList>
            <person name="Ryngajllo M."/>
            <person name="Jacek P."/>
            <person name="Kubiak K."/>
        </authorList>
    </citation>
    <scope>NUCLEOTIDE SEQUENCE</scope>
    <source>
        <strain evidence="1">SI1</strain>
    </source>
</reference>
<evidence type="ECO:0000313" key="2">
    <source>
        <dbReference type="Proteomes" id="UP001202887"/>
    </source>
</evidence>
<accession>A0AAW5ERC8</accession>
<name>A0AAW5ERC8_NOVHA</name>
<organism evidence="1 2">
    <name type="scientific">Novacetimonas hansenii</name>
    <name type="common">Komagataeibacter hansenii</name>
    <dbReference type="NCBI Taxonomy" id="436"/>
    <lineage>
        <taxon>Bacteria</taxon>
        <taxon>Pseudomonadati</taxon>
        <taxon>Pseudomonadota</taxon>
        <taxon>Alphaproteobacteria</taxon>
        <taxon>Acetobacterales</taxon>
        <taxon>Acetobacteraceae</taxon>
        <taxon>Novacetimonas</taxon>
    </lineage>
</organism>
<gene>
    <name evidence="1" type="ORF">K1W68_10320</name>
</gene>
<sequence>AGGVSGGRGVRFFGAGTDPLSRGAVGGCGRGSSPVSLRRERVIATLRPAAGLCGLCPACRPYGGRWTRIMPGNAMGMQLL</sequence>